<proteinExistence type="predicted"/>
<evidence type="ECO:0008006" key="2">
    <source>
        <dbReference type="Google" id="ProtNLM"/>
    </source>
</evidence>
<name>X1JXF2_9ZZZZ</name>
<dbReference type="SUPFAM" id="SSF52540">
    <property type="entry name" value="P-loop containing nucleoside triphosphate hydrolases"/>
    <property type="match status" value="1"/>
</dbReference>
<gene>
    <name evidence="1" type="ORF">S03H2_42031</name>
</gene>
<dbReference type="GO" id="GO:0008817">
    <property type="term" value="F:corrinoid adenosyltransferase activity"/>
    <property type="evidence" value="ECO:0007669"/>
    <property type="project" value="InterPro"/>
</dbReference>
<feature type="non-terminal residue" evidence="1">
    <location>
        <position position="1"/>
    </location>
</feature>
<comment type="caution">
    <text evidence="1">The sequence shown here is derived from an EMBL/GenBank/DDBJ whole genome shotgun (WGS) entry which is preliminary data.</text>
</comment>
<dbReference type="Gene3D" id="3.40.50.300">
    <property type="entry name" value="P-loop containing nucleotide triphosphate hydrolases"/>
    <property type="match status" value="1"/>
</dbReference>
<dbReference type="InterPro" id="IPR027417">
    <property type="entry name" value="P-loop_NTPase"/>
</dbReference>
<dbReference type="InterPro" id="IPR003724">
    <property type="entry name" value="CblAdoTrfase_CobA"/>
</dbReference>
<dbReference type="GO" id="GO:0009236">
    <property type="term" value="P:cobalamin biosynthetic process"/>
    <property type="evidence" value="ECO:0007669"/>
    <property type="project" value="InterPro"/>
</dbReference>
<dbReference type="PANTHER" id="PTHR46638:SF1">
    <property type="entry name" value="CORRINOID ADENOSYLTRANSFERASE"/>
    <property type="match status" value="1"/>
</dbReference>
<dbReference type="GO" id="GO:0005524">
    <property type="term" value="F:ATP binding"/>
    <property type="evidence" value="ECO:0007669"/>
    <property type="project" value="InterPro"/>
</dbReference>
<dbReference type="AlphaFoldDB" id="X1JXF2"/>
<dbReference type="PANTHER" id="PTHR46638">
    <property type="entry name" value="CORRINOID ADENOSYLTRANSFERASE"/>
    <property type="match status" value="1"/>
</dbReference>
<reference evidence="1" key="1">
    <citation type="journal article" date="2014" name="Front. Microbiol.">
        <title>High frequency of phylogenetically diverse reductive dehalogenase-homologous genes in deep subseafloor sedimentary metagenomes.</title>
        <authorList>
            <person name="Kawai M."/>
            <person name="Futagami T."/>
            <person name="Toyoda A."/>
            <person name="Takaki Y."/>
            <person name="Nishi S."/>
            <person name="Hori S."/>
            <person name="Arai W."/>
            <person name="Tsubouchi T."/>
            <person name="Morono Y."/>
            <person name="Uchiyama I."/>
            <person name="Ito T."/>
            <person name="Fujiyama A."/>
            <person name="Inagaki F."/>
            <person name="Takami H."/>
        </authorList>
    </citation>
    <scope>NUCLEOTIDE SEQUENCE</scope>
    <source>
        <strain evidence="1">Expedition CK06-06</strain>
    </source>
</reference>
<evidence type="ECO:0000313" key="1">
    <source>
        <dbReference type="EMBL" id="GAH74448.1"/>
    </source>
</evidence>
<protein>
    <recommendedName>
        <fullName evidence="2">Cob(I)yrinic acid a,c-diamide adenosyltransferase</fullName>
    </recommendedName>
</protein>
<dbReference type="EMBL" id="BARU01026139">
    <property type="protein sequence ID" value="GAH74448.1"/>
    <property type="molecule type" value="Genomic_DNA"/>
</dbReference>
<sequence length="141" mass="15902">RVYIVFFMKGDYPYGECDILSQLPNVNIARFGSLGFIDPTNVKPEEKEQARQALAAAREAVFSGSYDLVVLDEVNLAVAWNLVELDEVIKLISDKPRNVELILTGRKADTKLIQLADVVTEMLKIKHPYDEGMKARKGIEY</sequence>
<organism evidence="1">
    <name type="scientific">marine sediment metagenome</name>
    <dbReference type="NCBI Taxonomy" id="412755"/>
    <lineage>
        <taxon>unclassified sequences</taxon>
        <taxon>metagenomes</taxon>
        <taxon>ecological metagenomes</taxon>
    </lineage>
</organism>
<accession>X1JXF2</accession>
<dbReference type="Pfam" id="PF02572">
    <property type="entry name" value="CobA_CobO_BtuR"/>
    <property type="match status" value="1"/>
</dbReference>